<proteinExistence type="predicted"/>
<accession>A0A485LHP9</accession>
<sequence>MQVPFQPPRDDDGRPHYEAAPPFRLPSQGPFRGHCLYKTGKCKNERALKTNGQAHNLCDLHRLKQNQNQRKMDSKMRCKKDCDDGSVSSPPYARVNHTTAFDQGRHHDQYRQSHYHPQHLHNLHPQVPLPTPPPTFLPRQRSHEAPPPQYWKTHDNDTITVPTPSFLKGEAREAFRSRVLQRLLNIISEEVTAVPYEPKPEPPSTHEQSPHHYNYTRTPSSPPPRYPPHHAYAYRSPDATKSTPPTAPATTTTTTLPPLSVFQTSNHPSEF</sequence>
<evidence type="ECO:0000313" key="3">
    <source>
        <dbReference type="EMBL" id="VFT98190.1"/>
    </source>
</evidence>
<dbReference type="OrthoDB" id="75087at2759"/>
<dbReference type="EMBL" id="CAADRA010007005">
    <property type="protein sequence ID" value="VFT98190.1"/>
    <property type="molecule type" value="Genomic_DNA"/>
</dbReference>
<reference evidence="2" key="2">
    <citation type="submission" date="2019-06" db="EMBL/GenBank/DDBJ databases">
        <title>Genomics analysis of Aphanomyces spp. identifies a new class of oomycete effector associated with host adaptation.</title>
        <authorList>
            <person name="Gaulin E."/>
        </authorList>
    </citation>
    <scope>NUCLEOTIDE SEQUENCE</scope>
    <source>
        <strain evidence="2">CBS 578.67</strain>
    </source>
</reference>
<dbReference type="EMBL" id="VJMH01006979">
    <property type="protein sequence ID" value="KAF0686678.1"/>
    <property type="molecule type" value="Genomic_DNA"/>
</dbReference>
<feature type="compositionally biased region" description="Polar residues" evidence="1">
    <location>
        <begin position="261"/>
        <end position="271"/>
    </location>
</feature>
<keyword evidence="4" id="KW-1185">Reference proteome</keyword>
<feature type="region of interest" description="Disordered" evidence="1">
    <location>
        <begin position="194"/>
        <end position="271"/>
    </location>
</feature>
<dbReference type="Proteomes" id="UP000332933">
    <property type="component" value="Unassembled WGS sequence"/>
</dbReference>
<feature type="compositionally biased region" description="Low complexity" evidence="1">
    <location>
        <begin position="248"/>
        <end position="259"/>
    </location>
</feature>
<feature type="region of interest" description="Disordered" evidence="1">
    <location>
        <begin position="1"/>
        <end position="30"/>
    </location>
</feature>
<evidence type="ECO:0000313" key="2">
    <source>
        <dbReference type="EMBL" id="KAF0686678.1"/>
    </source>
</evidence>
<dbReference type="AlphaFoldDB" id="A0A485LHP9"/>
<evidence type="ECO:0000256" key="1">
    <source>
        <dbReference type="SAM" id="MobiDB-lite"/>
    </source>
</evidence>
<name>A0A485LHP9_9STRA</name>
<feature type="compositionally biased region" description="Basic and acidic residues" evidence="1">
    <location>
        <begin position="8"/>
        <end position="17"/>
    </location>
</feature>
<organism evidence="3 4">
    <name type="scientific">Aphanomyces stellatus</name>
    <dbReference type="NCBI Taxonomy" id="120398"/>
    <lineage>
        <taxon>Eukaryota</taxon>
        <taxon>Sar</taxon>
        <taxon>Stramenopiles</taxon>
        <taxon>Oomycota</taxon>
        <taxon>Saprolegniomycetes</taxon>
        <taxon>Saprolegniales</taxon>
        <taxon>Verrucalvaceae</taxon>
        <taxon>Aphanomyces</taxon>
    </lineage>
</organism>
<protein>
    <submittedName>
        <fullName evidence="3">Aste57867_21520 protein</fullName>
    </submittedName>
</protein>
<gene>
    <name evidence="3" type="primary">Aste57867_21520</name>
    <name evidence="2" type="ORF">As57867_021451</name>
    <name evidence="3" type="ORF">ASTE57867_21520</name>
</gene>
<reference evidence="3 4" key="1">
    <citation type="submission" date="2019-03" db="EMBL/GenBank/DDBJ databases">
        <authorList>
            <person name="Gaulin E."/>
            <person name="Dumas B."/>
        </authorList>
    </citation>
    <scope>NUCLEOTIDE SEQUENCE [LARGE SCALE GENOMIC DNA]</scope>
    <source>
        <strain evidence="3">CBS 568.67</strain>
    </source>
</reference>
<evidence type="ECO:0000313" key="4">
    <source>
        <dbReference type="Proteomes" id="UP000332933"/>
    </source>
</evidence>